<dbReference type="FunFam" id="3.40.50.880:FF:000047">
    <property type="entry name" value="GMP synthase [glutamine-hydrolyzing] subunit A"/>
    <property type="match status" value="1"/>
</dbReference>
<protein>
    <submittedName>
        <fullName evidence="8">GMP synthase [glutamine-hydrolyzing]</fullName>
        <ecNumber evidence="8">6.3.5.2</ecNumber>
    </submittedName>
</protein>
<dbReference type="CDD" id="cd01742">
    <property type="entry name" value="GATase1_GMP_Synthase"/>
    <property type="match status" value="1"/>
</dbReference>
<dbReference type="PANTHER" id="PTHR11922">
    <property type="entry name" value="GMP SYNTHASE-RELATED"/>
    <property type="match status" value="1"/>
</dbReference>
<dbReference type="HAMAP" id="MF_01510">
    <property type="entry name" value="GMP_synthase_A"/>
    <property type="match status" value="1"/>
</dbReference>
<dbReference type="PROSITE" id="PS51273">
    <property type="entry name" value="GATASE_TYPE_1"/>
    <property type="match status" value="1"/>
</dbReference>
<name>A0A644T7U2_9ZZZZ</name>
<dbReference type="GO" id="GO:0005524">
    <property type="term" value="F:ATP binding"/>
    <property type="evidence" value="ECO:0007669"/>
    <property type="project" value="UniProtKB-KW"/>
</dbReference>
<dbReference type="PRINTS" id="PR00096">
    <property type="entry name" value="GATASE"/>
</dbReference>
<reference evidence="8" key="1">
    <citation type="submission" date="2019-08" db="EMBL/GenBank/DDBJ databases">
        <authorList>
            <person name="Kucharzyk K."/>
            <person name="Murdoch R.W."/>
            <person name="Higgins S."/>
            <person name="Loffler F."/>
        </authorList>
    </citation>
    <scope>NUCLEOTIDE SEQUENCE</scope>
</reference>
<sequence length="190" mass="21475">MKILIINNKGQYNHRIGRSLKYLNIPYELVSNELSIEEIKEKKPMGLIFGGGPSIEESGNSSEYIDNFDDINVPILGICLGHQLIAKSFGGDVSSSSTESYAQIEIDIIDEDNLFEGISSPMKVWTSHKDEVKTLPKDFKILAKSSICDIEAMKHIEKDIYGIQFHPEVHHTPEGEFIFKNFLKICENKI</sequence>
<dbReference type="PRINTS" id="PR00099">
    <property type="entry name" value="CPSGATASE"/>
</dbReference>
<dbReference type="SUPFAM" id="SSF52317">
    <property type="entry name" value="Class I glutamine amidotransferase-like"/>
    <property type="match status" value="1"/>
</dbReference>
<evidence type="ECO:0000256" key="1">
    <source>
        <dbReference type="ARBA" id="ARBA00022598"/>
    </source>
</evidence>
<evidence type="ECO:0000256" key="5">
    <source>
        <dbReference type="ARBA" id="ARBA00022840"/>
    </source>
</evidence>
<dbReference type="AlphaFoldDB" id="A0A644T7U2"/>
<dbReference type="Gene3D" id="3.40.50.880">
    <property type="match status" value="1"/>
</dbReference>
<accession>A0A644T7U2</accession>
<keyword evidence="4" id="KW-0658">Purine biosynthesis</keyword>
<feature type="domain" description="Glutamine amidotransferase" evidence="7">
    <location>
        <begin position="4"/>
        <end position="184"/>
    </location>
</feature>
<proteinExistence type="inferred from homology"/>
<dbReference type="Pfam" id="PF00117">
    <property type="entry name" value="GATase"/>
    <property type="match status" value="1"/>
</dbReference>
<keyword evidence="3" id="KW-0332">GMP biosynthesis</keyword>
<evidence type="ECO:0000256" key="4">
    <source>
        <dbReference type="ARBA" id="ARBA00022755"/>
    </source>
</evidence>
<dbReference type="InterPro" id="IPR023686">
    <property type="entry name" value="GMP_synthase_A"/>
</dbReference>
<keyword evidence="2" id="KW-0547">Nucleotide-binding</keyword>
<evidence type="ECO:0000313" key="8">
    <source>
        <dbReference type="EMBL" id="MPL62890.1"/>
    </source>
</evidence>
<dbReference type="InterPro" id="IPR017926">
    <property type="entry name" value="GATASE"/>
</dbReference>
<dbReference type="GO" id="GO:0003921">
    <property type="term" value="F:GMP synthase activity"/>
    <property type="evidence" value="ECO:0007669"/>
    <property type="project" value="TreeGrafter"/>
</dbReference>
<evidence type="ECO:0000259" key="7">
    <source>
        <dbReference type="Pfam" id="PF00117"/>
    </source>
</evidence>
<dbReference type="EMBL" id="VSSQ01000019">
    <property type="protein sequence ID" value="MPL62890.1"/>
    <property type="molecule type" value="Genomic_DNA"/>
</dbReference>
<dbReference type="NCBIfam" id="NF001975">
    <property type="entry name" value="PRK00758.1"/>
    <property type="match status" value="1"/>
</dbReference>
<keyword evidence="6" id="KW-0315">Glutamine amidotransferase</keyword>
<dbReference type="PANTHER" id="PTHR11922:SF2">
    <property type="entry name" value="GMP SYNTHASE [GLUTAMINE-HYDROLYZING]"/>
    <property type="match status" value="1"/>
</dbReference>
<evidence type="ECO:0000256" key="6">
    <source>
        <dbReference type="ARBA" id="ARBA00022962"/>
    </source>
</evidence>
<dbReference type="InterPro" id="IPR004739">
    <property type="entry name" value="GMP_synth_GATase"/>
</dbReference>
<dbReference type="NCBIfam" id="TIGR00888">
    <property type="entry name" value="guaA_Nterm"/>
    <property type="match status" value="1"/>
</dbReference>
<keyword evidence="1 8" id="KW-0436">Ligase</keyword>
<keyword evidence="5" id="KW-0067">ATP-binding</keyword>
<dbReference type="EC" id="6.3.5.2" evidence="8"/>
<organism evidence="8">
    <name type="scientific">bioreactor metagenome</name>
    <dbReference type="NCBI Taxonomy" id="1076179"/>
    <lineage>
        <taxon>unclassified sequences</taxon>
        <taxon>metagenomes</taxon>
        <taxon>ecological metagenomes</taxon>
    </lineage>
</organism>
<dbReference type="GO" id="GO:0005829">
    <property type="term" value="C:cytosol"/>
    <property type="evidence" value="ECO:0007669"/>
    <property type="project" value="TreeGrafter"/>
</dbReference>
<dbReference type="PRINTS" id="PR00097">
    <property type="entry name" value="ANTSNTHASEII"/>
</dbReference>
<evidence type="ECO:0000256" key="3">
    <source>
        <dbReference type="ARBA" id="ARBA00022749"/>
    </source>
</evidence>
<dbReference type="InterPro" id="IPR029062">
    <property type="entry name" value="Class_I_gatase-like"/>
</dbReference>
<evidence type="ECO:0000256" key="2">
    <source>
        <dbReference type="ARBA" id="ARBA00022741"/>
    </source>
</evidence>
<gene>
    <name evidence="8" type="primary">guaA_5</name>
    <name evidence="8" type="ORF">SDC9_08510</name>
</gene>
<comment type="caution">
    <text evidence="8">The sequence shown here is derived from an EMBL/GenBank/DDBJ whole genome shotgun (WGS) entry which is preliminary data.</text>
</comment>